<evidence type="ECO:0000256" key="1">
    <source>
        <dbReference type="ARBA" id="ARBA00004123"/>
    </source>
</evidence>
<keyword evidence="2" id="KW-0132">Cell division</keyword>
<dbReference type="InterPro" id="IPR032682">
    <property type="entry name" value="Cnd1_C"/>
</dbReference>
<evidence type="ECO:0000259" key="7">
    <source>
        <dbReference type="Pfam" id="PF12717"/>
    </source>
</evidence>
<evidence type="ECO:0000256" key="5">
    <source>
        <dbReference type="ARBA" id="ARBA00023306"/>
    </source>
</evidence>
<dbReference type="AlphaFoldDB" id="A0A9W9ZDX3"/>
<feature type="compositionally biased region" description="Basic and acidic residues" evidence="6">
    <location>
        <begin position="70"/>
        <end position="79"/>
    </location>
</feature>
<evidence type="ECO:0000313" key="8">
    <source>
        <dbReference type="EMBL" id="KAJ7379625.1"/>
    </source>
</evidence>
<evidence type="ECO:0000313" key="9">
    <source>
        <dbReference type="Proteomes" id="UP001163046"/>
    </source>
</evidence>
<accession>A0A9W9ZDX3</accession>
<dbReference type="InterPro" id="IPR026971">
    <property type="entry name" value="CND1/NCAPD3"/>
</dbReference>
<dbReference type="GO" id="GO:0010032">
    <property type="term" value="P:meiotic chromosome condensation"/>
    <property type="evidence" value="ECO:0007669"/>
    <property type="project" value="TreeGrafter"/>
</dbReference>
<keyword evidence="5" id="KW-0131">Cell cycle</keyword>
<feature type="domain" description="Condensin complex subunit 1 C-terminal" evidence="7">
    <location>
        <begin position="140"/>
        <end position="261"/>
    </location>
</feature>
<sequence length="271" mass="29578">MTSAVYFCSPSLSDSAESNTNTRCSNSPTACHAGILARFLSLSGHVALRHMVHLDVGVLGEIKRRQVIEENDKGKEKQAKKTRGAGSESSINSSKDPGASETIEEELGLTGASADDVETEYVRKICEHEIVTGSSSDHQSNTIVAVGDLTFRFPNLIGAMDLPSVCQVHWRDESGHVRKNTLMVLTHLILNDMVKVKGQISEMATCLEDKDSRISDLAKLFFLELSQEVLLLRNAFGWNSVGNAIYNILPDVISRLSDPDCGIEEGPFKIS</sequence>
<evidence type="ECO:0000256" key="2">
    <source>
        <dbReference type="ARBA" id="ARBA00022618"/>
    </source>
</evidence>
<dbReference type="OrthoDB" id="436262at2759"/>
<dbReference type="Proteomes" id="UP001163046">
    <property type="component" value="Unassembled WGS sequence"/>
</dbReference>
<dbReference type="InterPro" id="IPR016024">
    <property type="entry name" value="ARM-type_fold"/>
</dbReference>
<keyword evidence="9" id="KW-1185">Reference proteome</keyword>
<proteinExistence type="predicted"/>
<comment type="caution">
    <text evidence="8">The sequence shown here is derived from an EMBL/GenBank/DDBJ whole genome shotgun (WGS) entry which is preliminary data.</text>
</comment>
<dbReference type="GO" id="GO:0007076">
    <property type="term" value="P:mitotic chromosome condensation"/>
    <property type="evidence" value="ECO:0007669"/>
    <property type="project" value="InterPro"/>
</dbReference>
<organism evidence="8 9">
    <name type="scientific">Desmophyllum pertusum</name>
    <dbReference type="NCBI Taxonomy" id="174260"/>
    <lineage>
        <taxon>Eukaryota</taxon>
        <taxon>Metazoa</taxon>
        <taxon>Cnidaria</taxon>
        <taxon>Anthozoa</taxon>
        <taxon>Hexacorallia</taxon>
        <taxon>Scleractinia</taxon>
        <taxon>Caryophylliina</taxon>
        <taxon>Caryophylliidae</taxon>
        <taxon>Desmophyllum</taxon>
    </lineage>
</organism>
<dbReference type="Pfam" id="PF12717">
    <property type="entry name" value="Cnd1"/>
    <property type="match status" value="1"/>
</dbReference>
<dbReference type="GO" id="GO:0000796">
    <property type="term" value="C:condensin complex"/>
    <property type="evidence" value="ECO:0007669"/>
    <property type="project" value="TreeGrafter"/>
</dbReference>
<dbReference type="SUPFAM" id="SSF48371">
    <property type="entry name" value="ARM repeat"/>
    <property type="match status" value="1"/>
</dbReference>
<dbReference type="GO" id="GO:0005634">
    <property type="term" value="C:nucleus"/>
    <property type="evidence" value="ECO:0007669"/>
    <property type="project" value="UniProtKB-SubCell"/>
</dbReference>
<dbReference type="GO" id="GO:0051301">
    <property type="term" value="P:cell division"/>
    <property type="evidence" value="ECO:0007669"/>
    <property type="project" value="UniProtKB-KW"/>
</dbReference>
<evidence type="ECO:0000256" key="6">
    <source>
        <dbReference type="SAM" id="MobiDB-lite"/>
    </source>
</evidence>
<comment type="subcellular location">
    <subcellularLocation>
        <location evidence="1">Nucleus</location>
    </subcellularLocation>
</comment>
<dbReference type="GO" id="GO:0000779">
    <property type="term" value="C:condensed chromosome, centromeric region"/>
    <property type="evidence" value="ECO:0007669"/>
    <property type="project" value="TreeGrafter"/>
</dbReference>
<evidence type="ECO:0000256" key="3">
    <source>
        <dbReference type="ARBA" id="ARBA00022776"/>
    </source>
</evidence>
<dbReference type="EMBL" id="MU826356">
    <property type="protein sequence ID" value="KAJ7379625.1"/>
    <property type="molecule type" value="Genomic_DNA"/>
</dbReference>
<evidence type="ECO:0000256" key="4">
    <source>
        <dbReference type="ARBA" id="ARBA00023242"/>
    </source>
</evidence>
<dbReference type="PANTHER" id="PTHR14222:SF2">
    <property type="entry name" value="CONDENSIN COMPLEX SUBUNIT 1"/>
    <property type="match status" value="1"/>
</dbReference>
<keyword evidence="4" id="KW-0539">Nucleus</keyword>
<protein>
    <submittedName>
        <fullName evidence="8">Meiotic chromosome condensation</fullName>
    </submittedName>
</protein>
<reference evidence="8" key="1">
    <citation type="submission" date="2023-01" db="EMBL/GenBank/DDBJ databases">
        <title>Genome assembly of the deep-sea coral Lophelia pertusa.</title>
        <authorList>
            <person name="Herrera S."/>
            <person name="Cordes E."/>
        </authorList>
    </citation>
    <scope>NUCLEOTIDE SEQUENCE</scope>
    <source>
        <strain evidence="8">USNM1676648</strain>
        <tissue evidence="8">Polyp</tissue>
    </source>
</reference>
<name>A0A9W9ZDX3_9CNID</name>
<dbReference type="GO" id="GO:0042393">
    <property type="term" value="F:histone binding"/>
    <property type="evidence" value="ECO:0007669"/>
    <property type="project" value="TreeGrafter"/>
</dbReference>
<keyword evidence="3" id="KW-0498">Mitosis</keyword>
<dbReference type="PANTHER" id="PTHR14222">
    <property type="entry name" value="CONDENSIN"/>
    <property type="match status" value="1"/>
</dbReference>
<gene>
    <name evidence="8" type="primary">NCAPD2_3</name>
    <name evidence="8" type="ORF">OS493_014020</name>
</gene>
<feature type="region of interest" description="Disordered" evidence="6">
    <location>
        <begin position="70"/>
        <end position="110"/>
    </location>
</feature>